<organism evidence="3 4">
    <name type="scientific">Mycobacterium avium subsp. hominissuis</name>
    <dbReference type="NCBI Taxonomy" id="439334"/>
    <lineage>
        <taxon>Bacteria</taxon>
        <taxon>Bacillati</taxon>
        <taxon>Actinomycetota</taxon>
        <taxon>Actinomycetes</taxon>
        <taxon>Mycobacteriales</taxon>
        <taxon>Mycobacteriaceae</taxon>
        <taxon>Mycobacterium</taxon>
        <taxon>Mycobacterium avium complex (MAC)</taxon>
    </lineage>
</organism>
<dbReference type="InterPro" id="IPR036388">
    <property type="entry name" value="WH-like_DNA-bd_sf"/>
</dbReference>
<dbReference type="InterPro" id="IPR018309">
    <property type="entry name" value="Tscrpt_reg_PadR_C"/>
</dbReference>
<dbReference type="Pfam" id="PF10400">
    <property type="entry name" value="Vir_act_alpha_C"/>
    <property type="match status" value="1"/>
</dbReference>
<dbReference type="PANTHER" id="PTHR43252:SF4">
    <property type="entry name" value="TRANSCRIPTIONAL REGULATORY PROTEIN"/>
    <property type="match status" value="1"/>
</dbReference>
<reference evidence="3 4" key="1">
    <citation type="submission" date="2019-09" db="EMBL/GenBank/DDBJ databases">
        <title>Complete genome sequence of Mycobacterium avium subsp. hominissuis strain JP-H-1.</title>
        <authorList>
            <person name="Kinoshita Y."/>
            <person name="Niwa H."/>
            <person name="Uchida-Fujii E."/>
            <person name="Nukada T."/>
        </authorList>
    </citation>
    <scope>NUCLEOTIDE SEQUENCE [LARGE SCALE GENOMIC DNA]</scope>
    <source>
        <strain evidence="3 4">JP-H-1</strain>
    </source>
</reference>
<dbReference type="InterPro" id="IPR005149">
    <property type="entry name" value="Tscrpt_reg_PadR_N"/>
</dbReference>
<evidence type="ECO:0000313" key="4">
    <source>
        <dbReference type="Proteomes" id="UP000327362"/>
    </source>
</evidence>
<gene>
    <name evidence="3" type="ORF">JPH1_01300</name>
</gene>
<dbReference type="Gene3D" id="6.10.140.190">
    <property type="match status" value="1"/>
</dbReference>
<dbReference type="Proteomes" id="UP000327362">
    <property type="component" value="Chromosome"/>
</dbReference>
<dbReference type="PANTHER" id="PTHR43252">
    <property type="entry name" value="TRANSCRIPTIONAL REGULATOR YQJI"/>
    <property type="match status" value="1"/>
</dbReference>
<dbReference type="AlphaFoldDB" id="A0AAI8SI75"/>
<evidence type="ECO:0000259" key="1">
    <source>
        <dbReference type="Pfam" id="PF03551"/>
    </source>
</evidence>
<name>A0AAI8SI75_MYCAV</name>
<protein>
    <submittedName>
        <fullName evidence="3">PadR family transcriptional regulator</fullName>
    </submittedName>
</protein>
<dbReference type="SUPFAM" id="SSF46785">
    <property type="entry name" value="Winged helix' DNA-binding domain"/>
    <property type="match status" value="1"/>
</dbReference>
<feature type="domain" description="Transcription regulator PadR N-terminal" evidence="1">
    <location>
        <begin position="14"/>
        <end position="87"/>
    </location>
</feature>
<dbReference type="EMBL" id="AP020326">
    <property type="protein sequence ID" value="BBN45655.1"/>
    <property type="molecule type" value="Genomic_DNA"/>
</dbReference>
<feature type="domain" description="Transcription regulator PadR C-terminal" evidence="2">
    <location>
        <begin position="99"/>
        <end position="186"/>
    </location>
</feature>
<dbReference type="InterPro" id="IPR036390">
    <property type="entry name" value="WH_DNA-bd_sf"/>
</dbReference>
<accession>A0AAI8SI75</accession>
<dbReference type="Gene3D" id="1.10.10.10">
    <property type="entry name" value="Winged helix-like DNA-binding domain superfamily/Winged helix DNA-binding domain"/>
    <property type="match status" value="1"/>
</dbReference>
<proteinExistence type="predicted"/>
<evidence type="ECO:0000313" key="3">
    <source>
        <dbReference type="EMBL" id="BBN45655.1"/>
    </source>
</evidence>
<dbReference type="Pfam" id="PF03551">
    <property type="entry name" value="PadR"/>
    <property type="match status" value="1"/>
</dbReference>
<evidence type="ECO:0000259" key="2">
    <source>
        <dbReference type="Pfam" id="PF10400"/>
    </source>
</evidence>
<sequence length="211" mass="23756">MWLYDRPVSLRDAVLAALLEGESSGYDLAKDFDASVANFWPATPQQLYRELDRLAGQGLIRARVVHQQRRPNKRMFSLTAAGRAAIRRFTATAPRPSVIRDELLIKVQAADAGDMRAVRDAIRERRDWATAKLARYQRLRARLLDGRSEEDYLARAERIGPYLTLIRGISFEEDNIRWAEHALAVIARRLPTTDADSDAGDSRLVGPATNG</sequence>